<comment type="caution">
    <text evidence="2">The sequence shown here is derived from an EMBL/GenBank/DDBJ whole genome shotgun (WGS) entry which is preliminary data.</text>
</comment>
<accession>A0ABS5TF12</accession>
<gene>
    <name evidence="2" type="ORF">KIH74_12030</name>
</gene>
<keyword evidence="3" id="KW-1185">Reference proteome</keyword>
<protein>
    <submittedName>
        <fullName evidence="2">Uncharacterized protein</fullName>
    </submittedName>
</protein>
<dbReference type="EMBL" id="JAHBAY010000004">
    <property type="protein sequence ID" value="MBT0769656.1"/>
    <property type="molecule type" value="Genomic_DNA"/>
</dbReference>
<reference evidence="2 3" key="1">
    <citation type="submission" date="2021-05" db="EMBL/GenBank/DDBJ databases">
        <title>Kineosporia and Streptomyces sp. nov. two new marine actinobacteria isolated from Coral.</title>
        <authorList>
            <person name="Buangrab K."/>
            <person name="Sutthacheep M."/>
            <person name="Yeemin T."/>
            <person name="Harunari E."/>
            <person name="Igarashi Y."/>
            <person name="Kanchanasin P."/>
            <person name="Tanasupawat S."/>
            <person name="Phongsopitanun W."/>
        </authorList>
    </citation>
    <scope>NUCLEOTIDE SEQUENCE [LARGE SCALE GENOMIC DNA]</scope>
    <source>
        <strain evidence="2 3">J2-2</strain>
    </source>
</reference>
<proteinExistence type="predicted"/>
<evidence type="ECO:0000313" key="2">
    <source>
        <dbReference type="EMBL" id="MBT0769656.1"/>
    </source>
</evidence>
<organism evidence="2 3">
    <name type="scientific">Kineosporia corallincola</name>
    <dbReference type="NCBI Taxonomy" id="2835133"/>
    <lineage>
        <taxon>Bacteria</taxon>
        <taxon>Bacillati</taxon>
        <taxon>Actinomycetota</taxon>
        <taxon>Actinomycetes</taxon>
        <taxon>Kineosporiales</taxon>
        <taxon>Kineosporiaceae</taxon>
        <taxon>Kineosporia</taxon>
    </lineage>
</organism>
<evidence type="ECO:0000256" key="1">
    <source>
        <dbReference type="SAM" id="MobiDB-lite"/>
    </source>
</evidence>
<feature type="region of interest" description="Disordered" evidence="1">
    <location>
        <begin position="1"/>
        <end position="24"/>
    </location>
</feature>
<sequence>MKDIAPEPSGTYHLSQYLTPGDDPSRVLREVAEEVRDAGGGTISLPPGEYSLPDPAVLEDVDLRGGLGRTVVIFDAPAEHSRSHQKHHLRLAHSST</sequence>
<dbReference type="RefSeq" id="WP_214155953.1">
    <property type="nucleotide sequence ID" value="NZ_JAHBAY010000004.1"/>
</dbReference>
<name>A0ABS5TF12_9ACTN</name>
<evidence type="ECO:0000313" key="3">
    <source>
        <dbReference type="Proteomes" id="UP001197247"/>
    </source>
</evidence>
<dbReference type="Proteomes" id="UP001197247">
    <property type="component" value="Unassembled WGS sequence"/>
</dbReference>